<dbReference type="EMBL" id="BAABRL010000017">
    <property type="protein sequence ID" value="GAA5497584.1"/>
    <property type="molecule type" value="Genomic_DNA"/>
</dbReference>
<reference evidence="1 2" key="1">
    <citation type="submission" date="2024-02" db="EMBL/GenBank/DDBJ databases">
        <title>Rubritalea halochordaticola NBRC 107102.</title>
        <authorList>
            <person name="Ichikawa N."/>
            <person name="Katano-Makiyama Y."/>
            <person name="Hidaka K."/>
        </authorList>
    </citation>
    <scope>NUCLEOTIDE SEQUENCE [LARGE SCALE GENOMIC DNA]</scope>
    <source>
        <strain evidence="1 2">NBRC 107102</strain>
    </source>
</reference>
<evidence type="ECO:0000313" key="1">
    <source>
        <dbReference type="EMBL" id="GAA5497584.1"/>
    </source>
</evidence>
<comment type="caution">
    <text evidence="1">The sequence shown here is derived from an EMBL/GenBank/DDBJ whole genome shotgun (WGS) entry which is preliminary data.</text>
</comment>
<sequence length="247" mass="26734">MLHLLPLAYAVGLHAVTLVNVISCRSCTTGIKIDLITHGGTGCTGRTIIAALLPTVTDVTIISPLAIIHGAFQPIPVHQEFLINGQAASTCLLAKVSPSTFENTHGYHGVGVDNIQTAHADVRIVTNNTTVPHQAELVMYRPPIVSLCVILNPVSQHLSSPLNISIHTSITSLAAIFSEEHGTHSEIPVLQTRTYIVRVGGLDWLQNCSIKMRHTTIFDLVDRIPVWLGSCGAIPLRMRQEYHPKGT</sequence>
<protein>
    <submittedName>
        <fullName evidence="1">Uncharacterized protein</fullName>
    </submittedName>
</protein>
<organism evidence="1 2">
    <name type="scientific">Rubritalea halochordaticola</name>
    <dbReference type="NCBI Taxonomy" id="714537"/>
    <lineage>
        <taxon>Bacteria</taxon>
        <taxon>Pseudomonadati</taxon>
        <taxon>Verrucomicrobiota</taxon>
        <taxon>Verrucomicrobiia</taxon>
        <taxon>Verrucomicrobiales</taxon>
        <taxon>Rubritaleaceae</taxon>
        <taxon>Rubritalea</taxon>
    </lineage>
</organism>
<evidence type="ECO:0000313" key="2">
    <source>
        <dbReference type="Proteomes" id="UP001424741"/>
    </source>
</evidence>
<name>A0ABP9V7Q7_9BACT</name>
<accession>A0ABP9V7Q7</accession>
<dbReference type="Proteomes" id="UP001424741">
    <property type="component" value="Unassembled WGS sequence"/>
</dbReference>
<proteinExistence type="predicted"/>
<gene>
    <name evidence="1" type="ORF">Rhal01_03780</name>
</gene>
<keyword evidence="2" id="KW-1185">Reference proteome</keyword>